<keyword evidence="3" id="KW-1185">Reference proteome</keyword>
<dbReference type="PROSITE" id="PS50005">
    <property type="entry name" value="TPR"/>
    <property type="match status" value="1"/>
</dbReference>
<keyword evidence="1" id="KW-0802">TPR repeat</keyword>
<gene>
    <name evidence="2" type="ORF">DSM101010T_04840</name>
</gene>
<dbReference type="Gene3D" id="1.25.40.10">
    <property type="entry name" value="Tetratricopeptide repeat domain"/>
    <property type="match status" value="1"/>
</dbReference>
<dbReference type="PROSITE" id="PS50293">
    <property type="entry name" value="TPR_REGION"/>
    <property type="match status" value="1"/>
</dbReference>
<dbReference type="SUPFAM" id="SSF48452">
    <property type="entry name" value="TPR-like"/>
    <property type="match status" value="1"/>
</dbReference>
<name>A0A7J0BEJ0_9BACT</name>
<feature type="repeat" description="TPR" evidence="1">
    <location>
        <begin position="186"/>
        <end position="219"/>
    </location>
</feature>
<protein>
    <recommendedName>
        <fullName evidence="4">Tetratricopeptide repeat protein</fullName>
    </recommendedName>
</protein>
<dbReference type="EMBL" id="BLVO01000004">
    <property type="protein sequence ID" value="GFM32119.1"/>
    <property type="molecule type" value="Genomic_DNA"/>
</dbReference>
<organism evidence="2 3">
    <name type="scientific">Desulfovibrio subterraneus</name>
    <dbReference type="NCBI Taxonomy" id="2718620"/>
    <lineage>
        <taxon>Bacteria</taxon>
        <taxon>Pseudomonadati</taxon>
        <taxon>Thermodesulfobacteriota</taxon>
        <taxon>Desulfovibrionia</taxon>
        <taxon>Desulfovibrionales</taxon>
        <taxon>Desulfovibrionaceae</taxon>
        <taxon>Desulfovibrio</taxon>
    </lineage>
</organism>
<dbReference type="InterPro" id="IPR011990">
    <property type="entry name" value="TPR-like_helical_dom_sf"/>
</dbReference>
<evidence type="ECO:0000256" key="1">
    <source>
        <dbReference type="PROSITE-ProRule" id="PRU00339"/>
    </source>
</evidence>
<proteinExistence type="predicted"/>
<dbReference type="Pfam" id="PF14559">
    <property type="entry name" value="TPR_19"/>
    <property type="match status" value="1"/>
</dbReference>
<evidence type="ECO:0000313" key="3">
    <source>
        <dbReference type="Proteomes" id="UP000503840"/>
    </source>
</evidence>
<dbReference type="InterPro" id="IPR019734">
    <property type="entry name" value="TPR_rpt"/>
</dbReference>
<dbReference type="RefSeq" id="WP_174403787.1">
    <property type="nucleotide sequence ID" value="NZ_BLVO01000004.1"/>
</dbReference>
<accession>A0A7J0BEJ0</accession>
<evidence type="ECO:0000313" key="2">
    <source>
        <dbReference type="EMBL" id="GFM32119.1"/>
    </source>
</evidence>
<dbReference type="AlphaFoldDB" id="A0A7J0BEJ0"/>
<comment type="caution">
    <text evidence="2">The sequence shown here is derived from an EMBL/GenBank/DDBJ whole genome shotgun (WGS) entry which is preliminary data.</text>
</comment>
<evidence type="ECO:0008006" key="4">
    <source>
        <dbReference type="Google" id="ProtNLM"/>
    </source>
</evidence>
<sequence>MIPIVLGIYETRKADDVGTGTTRQTQELRISWFVAQVPGGEIACQPLNDANLPSGFVQTIDRDVFLSDYVLVPDKYDEHMRSVVNSLRDKVNGATAAKEVPSLSREESMLLRGLMGFLHSRPDVALSDTDLFSVRAMLDAMRQTGNVVLEYQRVLTGAAIDLRKQRMFDKAVSYYSKALEIDGYNDHIMFNLARVYFEMGQLDEARNQLFRALEINPELEMARRFLRYLDASGKG</sequence>
<reference evidence="2 3" key="1">
    <citation type="submission" date="2020-05" db="EMBL/GenBank/DDBJ databases">
        <title>Draft genome sequence of Desulfovibrio sp. strain HN2T.</title>
        <authorList>
            <person name="Ueno A."/>
            <person name="Tamazawa S."/>
            <person name="Tamamura S."/>
            <person name="Murakami T."/>
            <person name="Kiyama T."/>
            <person name="Inomata H."/>
            <person name="Amano Y."/>
            <person name="Miyakawa K."/>
            <person name="Tamaki H."/>
            <person name="Naganuma T."/>
            <person name="Kaneko K."/>
        </authorList>
    </citation>
    <scope>NUCLEOTIDE SEQUENCE [LARGE SCALE GENOMIC DNA]</scope>
    <source>
        <strain evidence="2 3">HN2</strain>
    </source>
</reference>
<dbReference type="Proteomes" id="UP000503840">
    <property type="component" value="Unassembled WGS sequence"/>
</dbReference>
<dbReference type="SMART" id="SM00028">
    <property type="entry name" value="TPR"/>
    <property type="match status" value="2"/>
</dbReference>